<organism evidence="2 3">
    <name type="scientific">Trichonephila clavipes</name>
    <name type="common">Golden silk orbweaver</name>
    <name type="synonym">Nephila clavipes</name>
    <dbReference type="NCBI Taxonomy" id="2585209"/>
    <lineage>
        <taxon>Eukaryota</taxon>
        <taxon>Metazoa</taxon>
        <taxon>Ecdysozoa</taxon>
        <taxon>Arthropoda</taxon>
        <taxon>Chelicerata</taxon>
        <taxon>Arachnida</taxon>
        <taxon>Araneae</taxon>
        <taxon>Araneomorphae</taxon>
        <taxon>Entelegynae</taxon>
        <taxon>Araneoidea</taxon>
        <taxon>Nephilidae</taxon>
        <taxon>Trichonephila</taxon>
    </lineage>
</organism>
<proteinExistence type="predicted"/>
<protein>
    <submittedName>
        <fullName evidence="2">Uncharacterized protein</fullName>
    </submittedName>
</protein>
<dbReference type="Proteomes" id="UP000887159">
    <property type="component" value="Unassembled WGS sequence"/>
</dbReference>
<comment type="caution">
    <text evidence="2">The sequence shown here is derived from an EMBL/GenBank/DDBJ whole genome shotgun (WGS) entry which is preliminary data.</text>
</comment>
<accession>A0A8X6RE57</accession>
<evidence type="ECO:0000313" key="3">
    <source>
        <dbReference type="Proteomes" id="UP000887159"/>
    </source>
</evidence>
<evidence type="ECO:0000256" key="1">
    <source>
        <dbReference type="SAM" id="MobiDB-lite"/>
    </source>
</evidence>
<evidence type="ECO:0000313" key="2">
    <source>
        <dbReference type="EMBL" id="GFX93338.1"/>
    </source>
</evidence>
<keyword evidence="3" id="KW-1185">Reference proteome</keyword>
<feature type="compositionally biased region" description="Polar residues" evidence="1">
    <location>
        <begin position="69"/>
        <end position="94"/>
    </location>
</feature>
<feature type="region of interest" description="Disordered" evidence="1">
    <location>
        <begin position="68"/>
        <end position="94"/>
    </location>
</feature>
<reference evidence="2" key="1">
    <citation type="submission" date="2020-08" db="EMBL/GenBank/DDBJ databases">
        <title>Multicomponent nature underlies the extraordinary mechanical properties of spider dragline silk.</title>
        <authorList>
            <person name="Kono N."/>
            <person name="Nakamura H."/>
            <person name="Mori M."/>
            <person name="Yoshida Y."/>
            <person name="Ohtoshi R."/>
            <person name="Malay A.D."/>
            <person name="Moran D.A.P."/>
            <person name="Tomita M."/>
            <person name="Numata K."/>
            <person name="Arakawa K."/>
        </authorList>
    </citation>
    <scope>NUCLEOTIDE SEQUENCE</scope>
</reference>
<dbReference type="AlphaFoldDB" id="A0A8X6RE57"/>
<gene>
    <name evidence="2" type="ORF">TNCV_151441</name>
</gene>
<sequence>MTEFPRLVMQVSDEFLKLHVLYSIRKHYDVPLIEHHRSGRVMWECWFSYEDVNSYNLCIFALTGRKESTTGNVNPGSNKKNTFGGNHFTTQNDT</sequence>
<name>A0A8X6RE57_TRICX</name>
<dbReference type="EMBL" id="BMAU01021173">
    <property type="protein sequence ID" value="GFX93338.1"/>
    <property type="molecule type" value="Genomic_DNA"/>
</dbReference>